<accession>A0A2T0BPR2</accession>
<reference evidence="1 2" key="1">
    <citation type="submission" date="2018-03" db="EMBL/GenBank/DDBJ databases">
        <title>Genome sequence of Clostridium luticellarii DSM 29923.</title>
        <authorList>
            <person name="Poehlein A."/>
            <person name="Daniel R."/>
        </authorList>
    </citation>
    <scope>NUCLEOTIDE SEQUENCE [LARGE SCALE GENOMIC DNA]</scope>
    <source>
        <strain evidence="1 2">DSM 29923</strain>
    </source>
</reference>
<keyword evidence="2" id="KW-1185">Reference proteome</keyword>
<organism evidence="1 2">
    <name type="scientific">Clostridium luticellarii</name>
    <dbReference type="NCBI Taxonomy" id="1691940"/>
    <lineage>
        <taxon>Bacteria</taxon>
        <taxon>Bacillati</taxon>
        <taxon>Bacillota</taxon>
        <taxon>Clostridia</taxon>
        <taxon>Eubacteriales</taxon>
        <taxon>Clostridiaceae</taxon>
        <taxon>Clostridium</taxon>
    </lineage>
</organism>
<sequence>MVQIEESNMIFGDFEKDKIFKIEKSKLYNKI</sequence>
<dbReference type="EMBL" id="PVXP01000011">
    <property type="protein sequence ID" value="PRR85863.1"/>
    <property type="molecule type" value="Genomic_DNA"/>
</dbReference>
<comment type="caution">
    <text evidence="1">The sequence shown here is derived from an EMBL/GenBank/DDBJ whole genome shotgun (WGS) entry which is preliminary data.</text>
</comment>
<name>A0A2T0BPR2_9CLOT</name>
<evidence type="ECO:0000313" key="1">
    <source>
        <dbReference type="EMBL" id="PRR85863.1"/>
    </source>
</evidence>
<protein>
    <submittedName>
        <fullName evidence="1">Uncharacterized protein</fullName>
    </submittedName>
</protein>
<dbReference type="Proteomes" id="UP000237798">
    <property type="component" value="Unassembled WGS sequence"/>
</dbReference>
<proteinExistence type="predicted"/>
<evidence type="ECO:0000313" key="2">
    <source>
        <dbReference type="Proteomes" id="UP000237798"/>
    </source>
</evidence>
<dbReference type="AlphaFoldDB" id="A0A2T0BPR2"/>
<gene>
    <name evidence="1" type="ORF">CLLU_12050</name>
</gene>